<evidence type="ECO:0000313" key="2">
    <source>
        <dbReference type="EMBL" id="MCM4082589.1"/>
    </source>
</evidence>
<sequence length="113" mass="12446">MNPYVKSLTIDCQDALVVGRFWAAALGGELEEDSTSAKAFVEAPGWGGPNLWFQRVPEPKQGKLRMHFDLRAPGGDIPAEVERLKDLGATFAWEADGLIVLRDPEGNEFCVEE</sequence>
<dbReference type="SUPFAM" id="SSF54593">
    <property type="entry name" value="Glyoxalase/Bleomycin resistance protein/Dihydroxybiphenyl dioxygenase"/>
    <property type="match status" value="1"/>
</dbReference>
<protein>
    <submittedName>
        <fullName evidence="2">VOC family protein</fullName>
    </submittedName>
</protein>
<proteinExistence type="predicted"/>
<evidence type="ECO:0000313" key="3">
    <source>
        <dbReference type="Proteomes" id="UP001523216"/>
    </source>
</evidence>
<dbReference type="EMBL" id="JAMQOL010000049">
    <property type="protein sequence ID" value="MCM4082589.1"/>
    <property type="molecule type" value="Genomic_DNA"/>
</dbReference>
<dbReference type="Pfam" id="PF18029">
    <property type="entry name" value="Glyoxalase_6"/>
    <property type="match status" value="1"/>
</dbReference>
<dbReference type="InterPro" id="IPR041581">
    <property type="entry name" value="Glyoxalase_6"/>
</dbReference>
<feature type="domain" description="Glyoxalase-like" evidence="1">
    <location>
        <begin position="8"/>
        <end position="111"/>
    </location>
</feature>
<gene>
    <name evidence="2" type="ORF">LXN57_33975</name>
</gene>
<dbReference type="PANTHER" id="PTHR35908">
    <property type="entry name" value="HYPOTHETICAL FUSION PROTEIN"/>
    <property type="match status" value="1"/>
</dbReference>
<dbReference type="InterPro" id="IPR029068">
    <property type="entry name" value="Glyas_Bleomycin-R_OHBP_Dase"/>
</dbReference>
<dbReference type="CDD" id="cd06587">
    <property type="entry name" value="VOC"/>
    <property type="match status" value="1"/>
</dbReference>
<organism evidence="2 3">
    <name type="scientific">Paractinoplanes hotanensis</name>
    <dbReference type="NCBI Taxonomy" id="2906497"/>
    <lineage>
        <taxon>Bacteria</taxon>
        <taxon>Bacillati</taxon>
        <taxon>Actinomycetota</taxon>
        <taxon>Actinomycetes</taxon>
        <taxon>Micromonosporales</taxon>
        <taxon>Micromonosporaceae</taxon>
        <taxon>Paractinoplanes</taxon>
    </lineage>
</organism>
<name>A0ABT0Y973_9ACTN</name>
<keyword evidence="3" id="KW-1185">Reference proteome</keyword>
<comment type="caution">
    <text evidence="2">The sequence shown here is derived from an EMBL/GenBank/DDBJ whole genome shotgun (WGS) entry which is preliminary data.</text>
</comment>
<dbReference type="Gene3D" id="3.10.180.10">
    <property type="entry name" value="2,3-Dihydroxybiphenyl 1,2-Dioxygenase, domain 1"/>
    <property type="match status" value="1"/>
</dbReference>
<reference evidence="2 3" key="1">
    <citation type="submission" date="2022-06" db="EMBL/GenBank/DDBJ databases">
        <title>Actinoplanes abujensis sp. nov., isolated from Nigerian arid soil.</title>
        <authorList>
            <person name="Ding P."/>
        </authorList>
    </citation>
    <scope>NUCLEOTIDE SEQUENCE [LARGE SCALE GENOMIC DNA]</scope>
    <source>
        <strain evidence="3">TRM88002</strain>
    </source>
</reference>
<dbReference type="RefSeq" id="WP_251802320.1">
    <property type="nucleotide sequence ID" value="NZ_JAMQOL010000049.1"/>
</dbReference>
<dbReference type="Proteomes" id="UP001523216">
    <property type="component" value="Unassembled WGS sequence"/>
</dbReference>
<evidence type="ECO:0000259" key="1">
    <source>
        <dbReference type="Pfam" id="PF18029"/>
    </source>
</evidence>
<accession>A0ABT0Y973</accession>
<dbReference type="PANTHER" id="PTHR35908:SF1">
    <property type="entry name" value="CONSERVED PROTEIN"/>
    <property type="match status" value="1"/>
</dbReference>